<evidence type="ECO:0000313" key="1">
    <source>
        <dbReference type="EMBL" id="OPJ59971.1"/>
    </source>
</evidence>
<evidence type="ECO:0000313" key="2">
    <source>
        <dbReference type="Proteomes" id="UP000190080"/>
    </source>
</evidence>
<accession>A0A1V4IIZ6</accession>
<comment type="caution">
    <text evidence="1">The sequence shown here is derived from an EMBL/GenBank/DDBJ whole genome shotgun (WGS) entry which is preliminary data.</text>
</comment>
<keyword evidence="2" id="KW-1185">Reference proteome</keyword>
<dbReference type="STRING" id="1450648.CLORY_30630"/>
<protein>
    <recommendedName>
        <fullName evidence="3">Group II intron-encoded protein LtrA</fullName>
    </recommendedName>
</protein>
<gene>
    <name evidence="1" type="ORF">CLORY_30630</name>
</gene>
<name>A0A1V4IIZ6_9CLOT</name>
<dbReference type="AlphaFoldDB" id="A0A1V4IIZ6"/>
<reference evidence="1 2" key="1">
    <citation type="submission" date="2017-03" db="EMBL/GenBank/DDBJ databases">
        <title>Genome sequence of Clostridium oryzae DSM 28571.</title>
        <authorList>
            <person name="Poehlein A."/>
            <person name="Daniel R."/>
        </authorList>
    </citation>
    <scope>NUCLEOTIDE SEQUENCE [LARGE SCALE GENOMIC DNA]</scope>
    <source>
        <strain evidence="1 2">DSM 28571</strain>
    </source>
</reference>
<dbReference type="Proteomes" id="UP000190080">
    <property type="component" value="Unassembled WGS sequence"/>
</dbReference>
<organism evidence="1 2">
    <name type="scientific">Clostridium oryzae</name>
    <dbReference type="NCBI Taxonomy" id="1450648"/>
    <lineage>
        <taxon>Bacteria</taxon>
        <taxon>Bacillati</taxon>
        <taxon>Bacillota</taxon>
        <taxon>Clostridia</taxon>
        <taxon>Eubacteriales</taxon>
        <taxon>Clostridiaceae</taxon>
        <taxon>Clostridium</taxon>
    </lineage>
</organism>
<proteinExistence type="predicted"/>
<dbReference type="EMBL" id="MZGV01000037">
    <property type="protein sequence ID" value="OPJ59971.1"/>
    <property type="molecule type" value="Genomic_DNA"/>
</dbReference>
<evidence type="ECO:0008006" key="3">
    <source>
        <dbReference type="Google" id="ProtNLM"/>
    </source>
</evidence>
<sequence length="71" mass="8134">MTSSQIFRQTICWKRFYTEITSTRLIKKVKSNKGAGGVEGMSVDELLAFLKDNGRQLIQQIREGKYKPNPV</sequence>